<feature type="transmembrane region" description="Helical" evidence="5">
    <location>
        <begin position="318"/>
        <end position="342"/>
    </location>
</feature>
<keyword evidence="5" id="KW-1278">Translocase</keyword>
<reference evidence="9" key="2">
    <citation type="journal article" date="2017" name="Plant Physiol. Biochem.">
        <title>Differential oxidative and antioxidative response of duckweed Lemna minor toward plant growth promoting/inhibiting bacteria.</title>
        <authorList>
            <person name="Ishizawa H."/>
            <person name="Kuroda M."/>
            <person name="Morikawa M."/>
            <person name="Ike M."/>
        </authorList>
    </citation>
    <scope>NUCLEOTIDE SEQUENCE [LARGE SCALE GENOMIC DNA]</scope>
    <source>
        <strain evidence="9">M6</strain>
    </source>
</reference>
<dbReference type="Pfam" id="PF00361">
    <property type="entry name" value="Proton_antipo_M"/>
    <property type="match status" value="1"/>
</dbReference>
<dbReference type="PRINTS" id="PR01434">
    <property type="entry name" value="NADHDHGNASE5"/>
</dbReference>
<name>A0A3G9G5Z3_9CAUL</name>
<feature type="transmembrane region" description="Helical" evidence="5">
    <location>
        <begin position="156"/>
        <end position="180"/>
    </location>
</feature>
<feature type="transmembrane region" description="Helical" evidence="5">
    <location>
        <begin position="398"/>
        <end position="422"/>
    </location>
</feature>
<dbReference type="InterPro" id="IPR010096">
    <property type="entry name" value="NADH-Q_OxRdtase_suN/2"/>
</dbReference>
<dbReference type="GO" id="GO:0042773">
    <property type="term" value="P:ATP synthesis coupled electron transport"/>
    <property type="evidence" value="ECO:0007669"/>
    <property type="project" value="InterPro"/>
</dbReference>
<evidence type="ECO:0000256" key="6">
    <source>
        <dbReference type="RuleBase" id="RU000320"/>
    </source>
</evidence>
<dbReference type="InterPro" id="IPR001750">
    <property type="entry name" value="ND/Mrp_TM"/>
</dbReference>
<evidence type="ECO:0000256" key="4">
    <source>
        <dbReference type="ARBA" id="ARBA00023136"/>
    </source>
</evidence>
<comment type="similarity">
    <text evidence="5">Belongs to the complex I subunit 2 family.</text>
</comment>
<reference evidence="9" key="1">
    <citation type="journal article" date="2017" name="Biotechnol. Biofuels">
        <title>Evaluation of environmental bacterial communities as a factor affecting the growth of duckweed Lemna minor.</title>
        <authorList>
            <person name="Ishizawa H."/>
            <person name="Kuroda M."/>
            <person name="Morikawa M."/>
            <person name="Ike M."/>
        </authorList>
    </citation>
    <scope>NUCLEOTIDE SEQUENCE [LARGE SCALE GENOMIC DNA]</scope>
    <source>
        <strain evidence="9">M6</strain>
    </source>
</reference>
<feature type="domain" description="NADH:quinone oxidoreductase/Mrp antiporter transmembrane" evidence="7">
    <location>
        <begin position="121"/>
        <end position="413"/>
    </location>
</feature>
<feature type="transmembrane region" description="Helical" evidence="5">
    <location>
        <begin position="6"/>
        <end position="26"/>
    </location>
</feature>
<keyword evidence="5" id="KW-1003">Cell membrane</keyword>
<feature type="transmembrane region" description="Helical" evidence="5">
    <location>
        <begin position="266"/>
        <end position="287"/>
    </location>
</feature>
<keyword evidence="5" id="KW-0813">Transport</keyword>
<keyword evidence="5" id="KW-0874">Quinone</keyword>
<dbReference type="NCBIfam" id="NF004440">
    <property type="entry name" value="PRK05777.1-3"/>
    <property type="match status" value="1"/>
</dbReference>
<evidence type="ECO:0000256" key="1">
    <source>
        <dbReference type="ARBA" id="ARBA00004127"/>
    </source>
</evidence>
<dbReference type="GO" id="GO:0005886">
    <property type="term" value="C:plasma membrane"/>
    <property type="evidence" value="ECO:0007669"/>
    <property type="project" value="UniProtKB-SubCell"/>
</dbReference>
<gene>
    <name evidence="5" type="primary">nuoN</name>
    <name evidence="8" type="ORF">EM6_2720</name>
</gene>
<dbReference type="OrthoDB" id="9811718at2"/>
<proteinExistence type="inferred from homology"/>
<comment type="function">
    <text evidence="5">NDH-1 shuttles electrons from NADH, via FMN and iron-sulfur (Fe-S) centers, to quinones in the respiratory chain. The immediate electron acceptor for the enzyme in this species is believed to be ubiquinone. Couples the redox reaction to proton translocation (for every two electrons transferred, four hydrogen ions are translocated across the cytoplasmic membrane), and thus conserves the redox energy in a proton gradient.</text>
</comment>
<dbReference type="EMBL" id="AP018828">
    <property type="protein sequence ID" value="BBF82096.1"/>
    <property type="molecule type" value="Genomic_DNA"/>
</dbReference>
<feature type="transmembrane region" description="Helical" evidence="5">
    <location>
        <begin position="235"/>
        <end position="254"/>
    </location>
</feature>
<keyword evidence="4 5" id="KW-0472">Membrane</keyword>
<dbReference type="EC" id="7.1.1.-" evidence="5"/>
<keyword evidence="3 5" id="KW-1133">Transmembrane helix</keyword>
<dbReference type="GO" id="GO:0048038">
    <property type="term" value="F:quinone binding"/>
    <property type="evidence" value="ECO:0007669"/>
    <property type="project" value="UniProtKB-KW"/>
</dbReference>
<evidence type="ECO:0000313" key="8">
    <source>
        <dbReference type="EMBL" id="BBF82096.1"/>
    </source>
</evidence>
<evidence type="ECO:0000256" key="2">
    <source>
        <dbReference type="ARBA" id="ARBA00022692"/>
    </source>
</evidence>
<dbReference type="HAMAP" id="MF_00445">
    <property type="entry name" value="NDH1_NuoN_1"/>
    <property type="match status" value="1"/>
</dbReference>
<dbReference type="RefSeq" id="WP_126423709.1">
    <property type="nucleotide sequence ID" value="NZ_AP018828.1"/>
</dbReference>
<dbReference type="PANTHER" id="PTHR22773">
    <property type="entry name" value="NADH DEHYDROGENASE"/>
    <property type="match status" value="1"/>
</dbReference>
<dbReference type="AlphaFoldDB" id="A0A3G9G5Z3"/>
<feature type="transmembrane region" description="Helical" evidence="5">
    <location>
        <begin position="363"/>
        <end position="386"/>
    </location>
</feature>
<dbReference type="NCBIfam" id="TIGR01770">
    <property type="entry name" value="NDH_I_N"/>
    <property type="match status" value="1"/>
</dbReference>
<feature type="transmembrane region" description="Helical" evidence="5">
    <location>
        <begin position="125"/>
        <end position="144"/>
    </location>
</feature>
<keyword evidence="8" id="KW-0560">Oxidoreductase</keyword>
<evidence type="ECO:0000259" key="7">
    <source>
        <dbReference type="Pfam" id="PF00361"/>
    </source>
</evidence>
<dbReference type="GO" id="GO:0050136">
    <property type="term" value="F:NADH dehydrogenase (quinone) (non-electrogenic) activity"/>
    <property type="evidence" value="ECO:0007669"/>
    <property type="project" value="UniProtKB-UniRule"/>
</dbReference>
<comment type="catalytic activity">
    <reaction evidence="5">
        <text>a quinone + NADH + 5 H(+)(in) = a quinol + NAD(+) + 4 H(+)(out)</text>
        <dbReference type="Rhea" id="RHEA:57888"/>
        <dbReference type="ChEBI" id="CHEBI:15378"/>
        <dbReference type="ChEBI" id="CHEBI:24646"/>
        <dbReference type="ChEBI" id="CHEBI:57540"/>
        <dbReference type="ChEBI" id="CHEBI:57945"/>
        <dbReference type="ChEBI" id="CHEBI:132124"/>
    </reaction>
</comment>
<keyword evidence="2 5" id="KW-0812">Transmembrane</keyword>
<dbReference type="Proteomes" id="UP000278756">
    <property type="component" value="Chromosome 2"/>
</dbReference>
<feature type="transmembrane region" description="Helical" evidence="5">
    <location>
        <begin position="77"/>
        <end position="94"/>
    </location>
</feature>
<sequence>MDLTSALHLALPELILAVSVLGILVYGALRGDKAAGSVAALCGAALIAAAFAAAFNGHGKVFNGSFIADGVANFAKTFIYIASALVVVLARGYFERQNNNRFEFPILVTLSAIGMSMMVSAGDLIALYIGLELNSLAAYVMAAFRRDDAKGSEAGLKYFVLGSLSSGLLLYGISLVYGFAGSMNFDAIAASAQANMQVGLIFGLVFVIAGLAFKVSAAPFHMWTPDVYEGAPTPVVALFAGAPKFAALVLLARVLNDAFAGLHDQWAQVLLAIATLSFLIGGLGGLMQKDFKRLLAYSSIANMGYAMLALAAGTDKGVMALLLFSVLYMVDTLGLFSAQIALSRKGIAVSKIDDLSGLSKVDMKLTIALTVLALSVLGMPPFSGFWGKFFVFGAALEAGYWGFAVAGLVASVIAAFYYLRIIKVMWFDGDKGELDKAPFEAKWIAYAAAAFAFPIAAFALSGLYPLAEIAVKSFGLN</sequence>
<feature type="transmembrane region" description="Helical" evidence="5">
    <location>
        <begin position="101"/>
        <end position="119"/>
    </location>
</feature>
<protein>
    <recommendedName>
        <fullName evidence="5">NADH-quinone oxidoreductase subunit N</fullName>
        <ecNumber evidence="5">7.1.1.-</ecNumber>
    </recommendedName>
    <alternativeName>
        <fullName evidence="5">NADH dehydrogenase I subunit N</fullName>
    </alternativeName>
    <alternativeName>
        <fullName evidence="5">NDH-1 subunit N</fullName>
    </alternativeName>
</protein>
<feature type="transmembrane region" description="Helical" evidence="5">
    <location>
        <begin position="294"/>
        <end position="312"/>
    </location>
</feature>
<organism evidence="8 9">
    <name type="scientific">Asticcacaulis excentricus</name>
    <dbReference type="NCBI Taxonomy" id="78587"/>
    <lineage>
        <taxon>Bacteria</taxon>
        <taxon>Pseudomonadati</taxon>
        <taxon>Pseudomonadota</taxon>
        <taxon>Alphaproteobacteria</taxon>
        <taxon>Caulobacterales</taxon>
        <taxon>Caulobacteraceae</taxon>
        <taxon>Asticcacaulis</taxon>
    </lineage>
</organism>
<evidence type="ECO:0000313" key="9">
    <source>
        <dbReference type="Proteomes" id="UP000278756"/>
    </source>
</evidence>
<comment type="subcellular location">
    <subcellularLocation>
        <location evidence="5">Cell membrane</location>
        <topology evidence="5">Multi-pass membrane protein</topology>
    </subcellularLocation>
    <subcellularLocation>
        <location evidence="1">Endomembrane system</location>
        <topology evidence="1">Multi-pass membrane protein</topology>
    </subcellularLocation>
    <subcellularLocation>
        <location evidence="6">Membrane</location>
        <topology evidence="6">Multi-pass membrane protein</topology>
    </subcellularLocation>
</comment>
<accession>A0A3G9G5Z3</accession>
<dbReference type="GO" id="GO:0008137">
    <property type="term" value="F:NADH dehydrogenase (ubiquinone) activity"/>
    <property type="evidence" value="ECO:0007669"/>
    <property type="project" value="InterPro"/>
</dbReference>
<feature type="transmembrane region" description="Helical" evidence="5">
    <location>
        <begin position="38"/>
        <end position="57"/>
    </location>
</feature>
<evidence type="ECO:0000256" key="5">
    <source>
        <dbReference type="HAMAP-Rule" id="MF_00445"/>
    </source>
</evidence>
<keyword evidence="5" id="KW-0520">NAD</keyword>
<feature type="transmembrane region" description="Helical" evidence="5">
    <location>
        <begin position="443"/>
        <end position="467"/>
    </location>
</feature>
<comment type="subunit">
    <text evidence="5">NDH-1 is composed of 14 different subunits. Subunits NuoA, H, J, K, L, M, N constitute the membrane sector of the complex.</text>
</comment>
<dbReference type="GO" id="GO:0012505">
    <property type="term" value="C:endomembrane system"/>
    <property type="evidence" value="ECO:0007669"/>
    <property type="project" value="UniProtKB-SubCell"/>
</dbReference>
<evidence type="ECO:0000256" key="3">
    <source>
        <dbReference type="ARBA" id="ARBA00022989"/>
    </source>
</evidence>
<keyword evidence="5 8" id="KW-0830">Ubiquinone</keyword>
<feature type="transmembrane region" description="Helical" evidence="5">
    <location>
        <begin position="200"/>
        <end position="223"/>
    </location>
</feature>